<accession>A0A9W6SL00</accession>
<evidence type="ECO:0000313" key="4">
    <source>
        <dbReference type="Proteomes" id="UP001165079"/>
    </source>
</evidence>
<dbReference type="SUPFAM" id="SSF53300">
    <property type="entry name" value="vWA-like"/>
    <property type="match status" value="1"/>
</dbReference>
<feature type="chain" id="PRO_5040730328" description="VWFA domain-containing protein" evidence="1">
    <location>
        <begin position="25"/>
        <end position="467"/>
    </location>
</feature>
<evidence type="ECO:0000256" key="1">
    <source>
        <dbReference type="SAM" id="SignalP"/>
    </source>
</evidence>
<dbReference type="Pfam" id="PF12034">
    <property type="entry name" value="YfbK_C"/>
    <property type="match status" value="1"/>
</dbReference>
<dbReference type="PROSITE" id="PS51257">
    <property type="entry name" value="PROKAR_LIPOPROTEIN"/>
    <property type="match status" value="1"/>
</dbReference>
<dbReference type="RefSeq" id="WP_285662767.1">
    <property type="nucleotide sequence ID" value="NZ_BSTX01000001.1"/>
</dbReference>
<dbReference type="Gene3D" id="3.40.50.410">
    <property type="entry name" value="von Willebrand factor, type A domain"/>
    <property type="match status" value="1"/>
</dbReference>
<dbReference type="AlphaFoldDB" id="A0A9W6SL00"/>
<dbReference type="PROSITE" id="PS50234">
    <property type="entry name" value="VWFA"/>
    <property type="match status" value="1"/>
</dbReference>
<proteinExistence type="predicted"/>
<evidence type="ECO:0000259" key="2">
    <source>
        <dbReference type="PROSITE" id="PS50234"/>
    </source>
</evidence>
<comment type="caution">
    <text evidence="3">The sequence shown here is derived from an EMBL/GenBank/DDBJ whole genome shotgun (WGS) entry which is preliminary data.</text>
</comment>
<name>A0A9W6SL00_9ACTN</name>
<dbReference type="SMART" id="SM00327">
    <property type="entry name" value="VWA"/>
    <property type="match status" value="1"/>
</dbReference>
<keyword evidence="4" id="KW-1185">Reference proteome</keyword>
<dbReference type="PANTHER" id="PTHR10579:SF43">
    <property type="entry name" value="ZINC FINGER (C3HC4-TYPE RING FINGER) FAMILY PROTEIN"/>
    <property type="match status" value="1"/>
</dbReference>
<feature type="signal peptide" evidence="1">
    <location>
        <begin position="1"/>
        <end position="24"/>
    </location>
</feature>
<dbReference type="Pfam" id="PF00092">
    <property type="entry name" value="VWA"/>
    <property type="match status" value="1"/>
</dbReference>
<gene>
    <name evidence="3" type="ORF">Afil01_24780</name>
</gene>
<dbReference type="InterPro" id="IPR021908">
    <property type="entry name" value="YfbK_C"/>
</dbReference>
<dbReference type="Proteomes" id="UP001165079">
    <property type="component" value="Unassembled WGS sequence"/>
</dbReference>
<dbReference type="InterPro" id="IPR002035">
    <property type="entry name" value="VWF_A"/>
</dbReference>
<dbReference type="InterPro" id="IPR051266">
    <property type="entry name" value="CLCR"/>
</dbReference>
<reference evidence="3" key="1">
    <citation type="submission" date="2023-03" db="EMBL/GenBank/DDBJ databases">
        <title>Actinorhabdospora filicis NBRC 111898.</title>
        <authorList>
            <person name="Ichikawa N."/>
            <person name="Sato H."/>
            <person name="Tonouchi N."/>
        </authorList>
    </citation>
    <scope>NUCLEOTIDE SEQUENCE</scope>
    <source>
        <strain evidence="3">NBRC 111898</strain>
    </source>
</reference>
<feature type="domain" description="VWFA" evidence="2">
    <location>
        <begin position="129"/>
        <end position="304"/>
    </location>
</feature>
<dbReference type="EMBL" id="BSTX01000001">
    <property type="protein sequence ID" value="GLZ77671.1"/>
    <property type="molecule type" value="Genomic_DNA"/>
</dbReference>
<sequence>MARWTRIRALALTAALALALTACGGDDEGDGGVQSNEDGSVFALDVGTESFDAAATALLKGDKPKGKPRPQEFVNAFAQDYPEPEGDGVSVTADGAKPPAWYPASPQTRIVRVGLRTRDLPKGGRTAASLTFVVDVSTSMGDGGKLDAVKTALHGLIDQLKDGDSMAVVAFDKRAKALRSMTPVKNGRELLHAAVDKLKSGEETDLEKGLATGYVEARSGYTDDATNRLVLISDDLSATGVTDASPMMKTIAEEAAGGISLVGVGIGVDSDPLLESMADAGGGFTLYVKDADAKEAERVFAERLPTSLAVQGRDTKVRVTFDKSTVTSFRAIGFEPRLAEADDFRDDSADGGELPPGHSVTALYEVTLKDGASGPVGKVYARWLSSVDGGTEEAVANLKTEDLDRDWAQAPAPLRVDLLAASLALVLGGDAPGDVWLPPMTEEGEGLAAATKDEAVEKLVALLKAAK</sequence>
<protein>
    <recommendedName>
        <fullName evidence="2">VWFA domain-containing protein</fullName>
    </recommendedName>
</protein>
<evidence type="ECO:0000313" key="3">
    <source>
        <dbReference type="EMBL" id="GLZ77671.1"/>
    </source>
</evidence>
<organism evidence="3 4">
    <name type="scientific">Actinorhabdospora filicis</name>
    <dbReference type="NCBI Taxonomy" id="1785913"/>
    <lineage>
        <taxon>Bacteria</taxon>
        <taxon>Bacillati</taxon>
        <taxon>Actinomycetota</taxon>
        <taxon>Actinomycetes</taxon>
        <taxon>Micromonosporales</taxon>
        <taxon>Micromonosporaceae</taxon>
        <taxon>Actinorhabdospora</taxon>
    </lineage>
</organism>
<keyword evidence="1" id="KW-0732">Signal</keyword>
<dbReference type="InterPro" id="IPR036465">
    <property type="entry name" value="vWFA_dom_sf"/>
</dbReference>
<dbReference type="PANTHER" id="PTHR10579">
    <property type="entry name" value="CALCIUM-ACTIVATED CHLORIDE CHANNEL REGULATOR"/>
    <property type="match status" value="1"/>
</dbReference>